<reference evidence="3 4" key="1">
    <citation type="submission" date="2018-02" db="EMBL/GenBank/DDBJ databases">
        <title>The genomes of Aspergillus section Nigri reveals drivers in fungal speciation.</title>
        <authorList>
            <consortium name="DOE Joint Genome Institute"/>
            <person name="Vesth T.C."/>
            <person name="Nybo J."/>
            <person name="Theobald S."/>
            <person name="Brandl J."/>
            <person name="Frisvad J.C."/>
            <person name="Nielsen K.F."/>
            <person name="Lyhne E.K."/>
            <person name="Kogle M.E."/>
            <person name="Kuo A."/>
            <person name="Riley R."/>
            <person name="Clum A."/>
            <person name="Nolan M."/>
            <person name="Lipzen A."/>
            <person name="Salamov A."/>
            <person name="Henrissat B."/>
            <person name="Wiebenga A."/>
            <person name="De vries R.P."/>
            <person name="Grigoriev I.V."/>
            <person name="Mortensen U.H."/>
            <person name="Andersen M.R."/>
            <person name="Baker S.E."/>
        </authorList>
    </citation>
    <scope>NUCLEOTIDE SEQUENCE [LARGE SCALE GENOMIC DNA]</scope>
    <source>
        <strain evidence="3 4">CBS 707.79</strain>
    </source>
</reference>
<evidence type="ECO:0000313" key="3">
    <source>
        <dbReference type="EMBL" id="PYH95282.1"/>
    </source>
</evidence>
<dbReference type="SUPFAM" id="SSF54909">
    <property type="entry name" value="Dimeric alpha+beta barrel"/>
    <property type="match status" value="1"/>
</dbReference>
<sequence length="141" mass="16071">SPPTSNPAIKISVYFHKLPSVTHEQFFAHWQTIHAGLALAMQAFRNNIIRYVQHHQTPQMKDQARSLGMNVLEYDACAQMWVRSWDDWVAFHNSEEYASALADDCRLFMQLPMTFMVGYENLIVGEAANEIGGRDGISLVQ</sequence>
<proteinExistence type="inferred from homology"/>
<dbReference type="STRING" id="1448320.A0A319EV92"/>
<dbReference type="Proteomes" id="UP000247810">
    <property type="component" value="Unassembled WGS sequence"/>
</dbReference>
<protein>
    <recommendedName>
        <fullName evidence="2">EthD domain-containing protein</fullName>
    </recommendedName>
</protein>
<dbReference type="Gene3D" id="3.30.70.100">
    <property type="match status" value="1"/>
</dbReference>
<gene>
    <name evidence="3" type="ORF">BO71DRAFT_323512</name>
</gene>
<accession>A0A319EV92</accession>
<dbReference type="OrthoDB" id="3454835at2759"/>
<dbReference type="Pfam" id="PF07110">
    <property type="entry name" value="EthD"/>
    <property type="match status" value="1"/>
</dbReference>
<dbReference type="InterPro" id="IPR011008">
    <property type="entry name" value="Dimeric_a/b-barrel"/>
</dbReference>
<dbReference type="VEuPathDB" id="FungiDB:BO71DRAFT_323512"/>
<feature type="non-terminal residue" evidence="3">
    <location>
        <position position="1"/>
    </location>
</feature>
<name>A0A319EV92_9EURO</name>
<dbReference type="GO" id="GO:0016491">
    <property type="term" value="F:oxidoreductase activity"/>
    <property type="evidence" value="ECO:0007669"/>
    <property type="project" value="InterPro"/>
</dbReference>
<feature type="domain" description="EthD" evidence="2">
    <location>
        <begin position="19"/>
        <end position="110"/>
    </location>
</feature>
<dbReference type="EMBL" id="KZ825856">
    <property type="protein sequence ID" value="PYH95282.1"/>
    <property type="molecule type" value="Genomic_DNA"/>
</dbReference>
<comment type="similarity">
    <text evidence="1">Belongs to the tpcK family.</text>
</comment>
<evidence type="ECO:0000256" key="1">
    <source>
        <dbReference type="ARBA" id="ARBA00005986"/>
    </source>
</evidence>
<dbReference type="AlphaFoldDB" id="A0A319EV92"/>
<evidence type="ECO:0000313" key="4">
    <source>
        <dbReference type="Proteomes" id="UP000247810"/>
    </source>
</evidence>
<evidence type="ECO:0000259" key="2">
    <source>
        <dbReference type="Pfam" id="PF07110"/>
    </source>
</evidence>
<dbReference type="InterPro" id="IPR009799">
    <property type="entry name" value="EthD_dom"/>
</dbReference>
<keyword evidence="4" id="KW-1185">Reference proteome</keyword>
<organism evidence="3 4">
    <name type="scientific">Aspergillus ellipticus CBS 707.79</name>
    <dbReference type="NCBI Taxonomy" id="1448320"/>
    <lineage>
        <taxon>Eukaryota</taxon>
        <taxon>Fungi</taxon>
        <taxon>Dikarya</taxon>
        <taxon>Ascomycota</taxon>
        <taxon>Pezizomycotina</taxon>
        <taxon>Eurotiomycetes</taxon>
        <taxon>Eurotiomycetidae</taxon>
        <taxon>Eurotiales</taxon>
        <taxon>Aspergillaceae</taxon>
        <taxon>Aspergillus</taxon>
        <taxon>Aspergillus subgen. Circumdati</taxon>
    </lineage>
</organism>